<organism evidence="1">
    <name type="scientific">freshwater metagenome</name>
    <dbReference type="NCBI Taxonomy" id="449393"/>
    <lineage>
        <taxon>unclassified sequences</taxon>
        <taxon>metagenomes</taxon>
        <taxon>ecological metagenomes</taxon>
    </lineage>
</organism>
<dbReference type="EMBL" id="CAFBNF010000287">
    <property type="protein sequence ID" value="CAB4960636.1"/>
    <property type="molecule type" value="Genomic_DNA"/>
</dbReference>
<proteinExistence type="predicted"/>
<reference evidence="1" key="1">
    <citation type="submission" date="2020-05" db="EMBL/GenBank/DDBJ databases">
        <authorList>
            <person name="Chiriac C."/>
            <person name="Salcher M."/>
            <person name="Ghai R."/>
            <person name="Kavagutti S V."/>
        </authorList>
    </citation>
    <scope>NUCLEOTIDE SEQUENCE</scope>
</reference>
<accession>A0A6J7KXI0</accession>
<sequence length="130" mass="13254">MAQSGDGRVEPVGGEPRVDLVQVGRGIGDGPMGVSVEFGIAYVEGHDGSPHLLGVRGAHPPLERGESNDLVAVHSPAAVMAACREAMKAREVKLAPDTLAIEADCAATASWHRAGMAAADSSTDRGSVEG</sequence>
<dbReference type="AlphaFoldDB" id="A0A6J7KXI0"/>
<evidence type="ECO:0000313" key="1">
    <source>
        <dbReference type="EMBL" id="CAB4960636.1"/>
    </source>
</evidence>
<name>A0A6J7KXI0_9ZZZZ</name>
<gene>
    <name evidence="1" type="ORF">UFOPK3773_01967</name>
</gene>
<protein>
    <submittedName>
        <fullName evidence="1">Unannotated protein</fullName>
    </submittedName>
</protein>